<protein>
    <submittedName>
        <fullName evidence="7">Lysoplasmalogenase</fullName>
    </submittedName>
</protein>
<dbReference type="EMBL" id="CP061281">
    <property type="protein sequence ID" value="QNS07000.1"/>
    <property type="molecule type" value="Genomic_DNA"/>
</dbReference>
<evidence type="ECO:0000313" key="8">
    <source>
        <dbReference type="Proteomes" id="UP000516428"/>
    </source>
</evidence>
<evidence type="ECO:0000256" key="2">
    <source>
        <dbReference type="ARBA" id="ARBA00007375"/>
    </source>
</evidence>
<keyword evidence="4 6" id="KW-1133">Transmembrane helix</keyword>
<dbReference type="AlphaFoldDB" id="A0A7H1BE45"/>
<keyword evidence="8" id="KW-1185">Reference proteome</keyword>
<sequence length="224" mass="23871">MNLPAALRTAFFALCATDLVALLADVHAVHVAVKPLLMLVLIAYVIACGGPRLLSVALLFGWGGDVLLLFDHDLAFLAGMGSFAAGHICYLLLFKRNGKPRPPGTMLGVVYCVVLVNTVAALWPDLPADLRIPVAAYSVLLTAMAFGSSRLGKVAGIGGALFLLSDTLIAMGVAEWPALPRPDFWVMLTYVAAQYLLAQGALEERTAQRAAYGEERAETRPTPH</sequence>
<feature type="transmembrane region" description="Helical" evidence="6">
    <location>
        <begin position="74"/>
        <end position="93"/>
    </location>
</feature>
<evidence type="ECO:0000256" key="3">
    <source>
        <dbReference type="ARBA" id="ARBA00022692"/>
    </source>
</evidence>
<dbReference type="Proteomes" id="UP000516428">
    <property type="component" value="Chromosome"/>
</dbReference>
<evidence type="ECO:0000256" key="4">
    <source>
        <dbReference type="ARBA" id="ARBA00022989"/>
    </source>
</evidence>
<dbReference type="PANTHER" id="PTHR31885:SF6">
    <property type="entry name" value="GH04784P"/>
    <property type="match status" value="1"/>
</dbReference>
<feature type="transmembrane region" description="Helical" evidence="6">
    <location>
        <begin position="154"/>
        <end position="178"/>
    </location>
</feature>
<reference evidence="7 8" key="1">
    <citation type="submission" date="2020-09" db="EMBL/GenBank/DDBJ databases">
        <title>A novel species.</title>
        <authorList>
            <person name="Gao J."/>
        </authorList>
    </citation>
    <scope>NUCLEOTIDE SEQUENCE [LARGE SCALE GENOMIC DNA]</scope>
    <source>
        <strain evidence="7 8">CRXT-Y-14</strain>
    </source>
</reference>
<evidence type="ECO:0000256" key="5">
    <source>
        <dbReference type="ARBA" id="ARBA00023136"/>
    </source>
</evidence>
<dbReference type="KEGG" id="sxn:IAG42_27700"/>
<proteinExistence type="inferred from homology"/>
<organism evidence="7 8">
    <name type="scientific">Streptomyces xanthii</name>
    <dbReference type="NCBI Taxonomy" id="2768069"/>
    <lineage>
        <taxon>Bacteria</taxon>
        <taxon>Bacillati</taxon>
        <taxon>Actinomycetota</taxon>
        <taxon>Actinomycetes</taxon>
        <taxon>Kitasatosporales</taxon>
        <taxon>Streptomycetaceae</taxon>
        <taxon>Streptomyces</taxon>
    </lineage>
</organism>
<feature type="transmembrane region" description="Helical" evidence="6">
    <location>
        <begin position="36"/>
        <end position="62"/>
    </location>
</feature>
<feature type="transmembrane region" description="Helical" evidence="6">
    <location>
        <begin position="105"/>
        <end position="124"/>
    </location>
</feature>
<keyword evidence="3 6" id="KW-0812">Transmembrane</keyword>
<dbReference type="InterPro" id="IPR012506">
    <property type="entry name" value="TMEM86B-like"/>
</dbReference>
<dbReference type="PANTHER" id="PTHR31885">
    <property type="entry name" value="GH04784P"/>
    <property type="match status" value="1"/>
</dbReference>
<dbReference type="GO" id="GO:0016787">
    <property type="term" value="F:hydrolase activity"/>
    <property type="evidence" value="ECO:0007669"/>
    <property type="project" value="TreeGrafter"/>
</dbReference>
<accession>A0A7H1BE45</accession>
<evidence type="ECO:0000313" key="7">
    <source>
        <dbReference type="EMBL" id="QNS07000.1"/>
    </source>
</evidence>
<dbReference type="GO" id="GO:0016020">
    <property type="term" value="C:membrane"/>
    <property type="evidence" value="ECO:0007669"/>
    <property type="project" value="UniProtKB-SubCell"/>
</dbReference>
<feature type="transmembrane region" description="Helical" evidence="6">
    <location>
        <begin position="6"/>
        <end position="24"/>
    </location>
</feature>
<gene>
    <name evidence="7" type="ORF">IAG42_27700</name>
</gene>
<feature type="transmembrane region" description="Helical" evidence="6">
    <location>
        <begin position="130"/>
        <end position="147"/>
    </location>
</feature>
<comment type="subcellular location">
    <subcellularLocation>
        <location evidence="1">Membrane</location>
        <topology evidence="1">Multi-pass membrane protein</topology>
    </subcellularLocation>
</comment>
<evidence type="ECO:0000256" key="6">
    <source>
        <dbReference type="SAM" id="Phobius"/>
    </source>
</evidence>
<evidence type="ECO:0000256" key="1">
    <source>
        <dbReference type="ARBA" id="ARBA00004141"/>
    </source>
</evidence>
<comment type="similarity">
    <text evidence="2">Belongs to the TMEM86 family.</text>
</comment>
<keyword evidence="5 6" id="KW-0472">Membrane</keyword>
<dbReference type="Pfam" id="PF07947">
    <property type="entry name" value="YhhN"/>
    <property type="match status" value="1"/>
</dbReference>
<dbReference type="RefSeq" id="WP_188339675.1">
    <property type="nucleotide sequence ID" value="NZ_CP061281.1"/>
</dbReference>
<name>A0A7H1BE45_9ACTN</name>